<organism evidence="1">
    <name type="scientific">bioreactor metagenome</name>
    <dbReference type="NCBI Taxonomy" id="1076179"/>
    <lineage>
        <taxon>unclassified sequences</taxon>
        <taxon>metagenomes</taxon>
        <taxon>ecological metagenomes</taxon>
    </lineage>
</organism>
<dbReference type="AlphaFoldDB" id="A0A644ZQ54"/>
<name>A0A644ZQ54_9ZZZZ</name>
<proteinExistence type="predicted"/>
<comment type="caution">
    <text evidence="1">The sequence shown here is derived from an EMBL/GenBank/DDBJ whole genome shotgun (WGS) entry which is preliminary data.</text>
</comment>
<reference evidence="1" key="1">
    <citation type="submission" date="2019-08" db="EMBL/GenBank/DDBJ databases">
        <authorList>
            <person name="Kucharzyk K."/>
            <person name="Murdoch R.W."/>
            <person name="Higgins S."/>
            <person name="Loffler F."/>
        </authorList>
    </citation>
    <scope>NUCLEOTIDE SEQUENCE</scope>
</reference>
<gene>
    <name evidence="1" type="ORF">SDC9_88673</name>
</gene>
<dbReference type="EMBL" id="VSSQ01009572">
    <property type="protein sequence ID" value="MPM42011.1"/>
    <property type="molecule type" value="Genomic_DNA"/>
</dbReference>
<protein>
    <submittedName>
        <fullName evidence="1">Uncharacterized protein</fullName>
    </submittedName>
</protein>
<evidence type="ECO:0000313" key="1">
    <source>
        <dbReference type="EMBL" id="MPM42011.1"/>
    </source>
</evidence>
<accession>A0A644ZQ54</accession>
<sequence length="112" mass="12261">MNLAQDIELPSAEIMAQRAMSVTGCDDDVMVSRMVQVVNNMADYCRKNGITDGSCGMRSLIDWIMSAEITGDPYVSALYTIISKATADEEDRNALIVSVLEPIFAPLRKKAV</sequence>